<evidence type="ECO:0000256" key="1">
    <source>
        <dbReference type="SAM" id="MobiDB-lite"/>
    </source>
</evidence>
<feature type="signal peptide" evidence="2">
    <location>
        <begin position="1"/>
        <end position="23"/>
    </location>
</feature>
<sequence length="270" mass="31184">MKKYSVMLISFLIFFSVMNGANAVSNERIEWGLKRAQNGEQAEAGKVYDDLLAKYGGFYKGSADKKVLYLTFDNGYENGYTKKILAVLKQEKVPATFFVTGHYLESQEKLVKQMVKEGHIIGNHSWFHPDLTAVSDERLKEELAKVKQKTAELTEQDTMEYLRPPRGVLSERTLSLAKEEGYKHVMWSLAFVDWQTNQQRGWQYSYDSIMKQIHPGAVILLHTVSKDNAEALEKVIKDLKAKGYQFKSLDDYPDEKQQQRKKQKRVNKNN</sequence>
<feature type="region of interest" description="Disordered" evidence="1">
    <location>
        <begin position="250"/>
        <end position="270"/>
    </location>
</feature>
<dbReference type="InterPro" id="IPR050248">
    <property type="entry name" value="Polysacc_deacetylase_ArnD"/>
</dbReference>
<protein>
    <submittedName>
        <fullName evidence="4">Peptidoglycan-N-acetylmuramic acid deacetylase</fullName>
        <ecNumber evidence="4">3.5.1.-</ecNumber>
    </submittedName>
</protein>
<dbReference type="CDD" id="cd10948">
    <property type="entry name" value="CE4_BsPdaA_like"/>
    <property type="match status" value="1"/>
</dbReference>
<dbReference type="PROSITE" id="PS51677">
    <property type="entry name" value="NODB"/>
    <property type="match status" value="1"/>
</dbReference>
<evidence type="ECO:0000313" key="4">
    <source>
        <dbReference type="EMBL" id="MBM7587530.1"/>
    </source>
</evidence>
<evidence type="ECO:0000313" key="5">
    <source>
        <dbReference type="Proteomes" id="UP001646157"/>
    </source>
</evidence>
<evidence type="ECO:0000256" key="2">
    <source>
        <dbReference type="SAM" id="SignalP"/>
    </source>
</evidence>
<dbReference type="EC" id="3.5.1.-" evidence="4"/>
<reference evidence="4 5" key="1">
    <citation type="submission" date="2021-01" db="EMBL/GenBank/DDBJ databases">
        <title>Genomic Encyclopedia of Type Strains, Phase IV (KMG-IV): sequencing the most valuable type-strain genomes for metagenomic binning, comparative biology and taxonomic classification.</title>
        <authorList>
            <person name="Goeker M."/>
        </authorList>
    </citation>
    <scope>NUCLEOTIDE SEQUENCE [LARGE SCALE GENOMIC DNA]</scope>
    <source>
        <strain evidence="4 5">DSM 24834</strain>
    </source>
</reference>
<keyword evidence="2" id="KW-0732">Signal</keyword>
<keyword evidence="4" id="KW-0378">Hydrolase</keyword>
<feature type="domain" description="NodB homology" evidence="3">
    <location>
        <begin position="66"/>
        <end position="247"/>
    </location>
</feature>
<feature type="chain" id="PRO_5046704292" evidence="2">
    <location>
        <begin position="24"/>
        <end position="270"/>
    </location>
</feature>
<dbReference type="SUPFAM" id="SSF88713">
    <property type="entry name" value="Glycoside hydrolase/deacetylase"/>
    <property type="match status" value="1"/>
</dbReference>
<dbReference type="EMBL" id="JAFBDZ010000004">
    <property type="protein sequence ID" value="MBM7587530.1"/>
    <property type="molecule type" value="Genomic_DNA"/>
</dbReference>
<feature type="compositionally biased region" description="Basic residues" evidence="1">
    <location>
        <begin position="259"/>
        <end position="270"/>
    </location>
</feature>
<dbReference type="PANTHER" id="PTHR10587">
    <property type="entry name" value="GLYCOSYL TRANSFERASE-RELATED"/>
    <property type="match status" value="1"/>
</dbReference>
<dbReference type="NCBIfam" id="TIGR02884">
    <property type="entry name" value="spore_pdaA"/>
    <property type="match status" value="1"/>
</dbReference>
<organism evidence="4 5">
    <name type="scientific">Rossellomorea pakistanensis</name>
    <dbReference type="NCBI Taxonomy" id="992288"/>
    <lineage>
        <taxon>Bacteria</taxon>
        <taxon>Bacillati</taxon>
        <taxon>Bacillota</taxon>
        <taxon>Bacilli</taxon>
        <taxon>Bacillales</taxon>
        <taxon>Bacillaceae</taxon>
        <taxon>Rossellomorea</taxon>
    </lineage>
</organism>
<proteinExistence type="predicted"/>
<gene>
    <name evidence="4" type="ORF">JOC86_004103</name>
</gene>
<dbReference type="Pfam" id="PF01522">
    <property type="entry name" value="Polysacc_deac_1"/>
    <property type="match status" value="1"/>
</dbReference>
<dbReference type="Gene3D" id="3.20.20.370">
    <property type="entry name" value="Glycoside hydrolase/deacetylase"/>
    <property type="match status" value="1"/>
</dbReference>
<dbReference type="InterPro" id="IPR002509">
    <property type="entry name" value="NODB_dom"/>
</dbReference>
<evidence type="ECO:0000259" key="3">
    <source>
        <dbReference type="PROSITE" id="PS51677"/>
    </source>
</evidence>
<accession>A0ABS2NI97</accession>
<dbReference type="GO" id="GO:0016787">
    <property type="term" value="F:hydrolase activity"/>
    <property type="evidence" value="ECO:0007669"/>
    <property type="project" value="UniProtKB-KW"/>
</dbReference>
<dbReference type="RefSeq" id="WP_205174681.1">
    <property type="nucleotide sequence ID" value="NZ_JAFBDZ010000004.1"/>
</dbReference>
<keyword evidence="5" id="KW-1185">Reference proteome</keyword>
<name>A0ABS2NI97_9BACI</name>
<dbReference type="Proteomes" id="UP001646157">
    <property type="component" value="Unassembled WGS sequence"/>
</dbReference>
<dbReference type="PANTHER" id="PTHR10587:SF78">
    <property type="entry name" value="PEPTIDOGLYCAN-N-ACETYLMURAMIC ACID DEACETYLASE PDAA"/>
    <property type="match status" value="1"/>
</dbReference>
<comment type="caution">
    <text evidence="4">The sequence shown here is derived from an EMBL/GenBank/DDBJ whole genome shotgun (WGS) entry which is preliminary data.</text>
</comment>
<dbReference type="InterPro" id="IPR011330">
    <property type="entry name" value="Glyco_hydro/deAcase_b/a-brl"/>
</dbReference>
<dbReference type="InterPro" id="IPR014235">
    <property type="entry name" value="Spore_PdaA"/>
</dbReference>